<name>A0ACB8R4N7_9AGAM</name>
<reference evidence="1" key="2">
    <citation type="journal article" date="2022" name="New Phytol.">
        <title>Evolutionary transition to the ectomycorrhizal habit in the genomes of a hyperdiverse lineage of mushroom-forming fungi.</title>
        <authorList>
            <person name="Looney B."/>
            <person name="Miyauchi S."/>
            <person name="Morin E."/>
            <person name="Drula E."/>
            <person name="Courty P.E."/>
            <person name="Kohler A."/>
            <person name="Kuo A."/>
            <person name="LaButti K."/>
            <person name="Pangilinan J."/>
            <person name="Lipzen A."/>
            <person name="Riley R."/>
            <person name="Andreopoulos W."/>
            <person name="He G."/>
            <person name="Johnson J."/>
            <person name="Nolan M."/>
            <person name="Tritt A."/>
            <person name="Barry K.W."/>
            <person name="Grigoriev I.V."/>
            <person name="Nagy L.G."/>
            <person name="Hibbett D."/>
            <person name="Henrissat B."/>
            <person name="Matheny P.B."/>
            <person name="Labbe J."/>
            <person name="Martin F.M."/>
        </authorList>
    </citation>
    <scope>NUCLEOTIDE SEQUENCE</scope>
    <source>
        <strain evidence="1">FP105234-sp</strain>
    </source>
</reference>
<gene>
    <name evidence="1" type="ORF">FA95DRAFT_1103996</name>
</gene>
<accession>A0ACB8R4N7</accession>
<protein>
    <submittedName>
        <fullName evidence="1">Uncharacterized protein</fullName>
    </submittedName>
</protein>
<dbReference type="Proteomes" id="UP000814033">
    <property type="component" value="Unassembled WGS sequence"/>
</dbReference>
<comment type="caution">
    <text evidence="1">The sequence shown here is derived from an EMBL/GenBank/DDBJ whole genome shotgun (WGS) entry which is preliminary data.</text>
</comment>
<keyword evidence="2" id="KW-1185">Reference proteome</keyword>
<organism evidence="1 2">
    <name type="scientific">Auriscalpium vulgare</name>
    <dbReference type="NCBI Taxonomy" id="40419"/>
    <lineage>
        <taxon>Eukaryota</taxon>
        <taxon>Fungi</taxon>
        <taxon>Dikarya</taxon>
        <taxon>Basidiomycota</taxon>
        <taxon>Agaricomycotina</taxon>
        <taxon>Agaricomycetes</taxon>
        <taxon>Russulales</taxon>
        <taxon>Auriscalpiaceae</taxon>
        <taxon>Auriscalpium</taxon>
    </lineage>
</organism>
<evidence type="ECO:0000313" key="2">
    <source>
        <dbReference type="Proteomes" id="UP000814033"/>
    </source>
</evidence>
<dbReference type="EMBL" id="MU276366">
    <property type="protein sequence ID" value="KAI0039040.1"/>
    <property type="molecule type" value="Genomic_DNA"/>
</dbReference>
<proteinExistence type="predicted"/>
<sequence length="176" mass="19963">MNHSGTSGTRPRHLAFFPKKLTRQERVSVCILERRETGKAALYVYRTAPGDLAVCTMRRRRPGDPIPTCARPFRLCRLKQSWYRPLWTSDESYLRLIISVGQRVCSSELAGSSRDLPAPSPVPTPSFSPLSRFKHANMDRNRFIAPFSLVTYLGARAWPPRTKHGINDVVLVTLRA</sequence>
<evidence type="ECO:0000313" key="1">
    <source>
        <dbReference type="EMBL" id="KAI0039040.1"/>
    </source>
</evidence>
<reference evidence="1" key="1">
    <citation type="submission" date="2021-02" db="EMBL/GenBank/DDBJ databases">
        <authorList>
            <consortium name="DOE Joint Genome Institute"/>
            <person name="Ahrendt S."/>
            <person name="Looney B.P."/>
            <person name="Miyauchi S."/>
            <person name="Morin E."/>
            <person name="Drula E."/>
            <person name="Courty P.E."/>
            <person name="Chicoki N."/>
            <person name="Fauchery L."/>
            <person name="Kohler A."/>
            <person name="Kuo A."/>
            <person name="Labutti K."/>
            <person name="Pangilinan J."/>
            <person name="Lipzen A."/>
            <person name="Riley R."/>
            <person name="Andreopoulos W."/>
            <person name="He G."/>
            <person name="Johnson J."/>
            <person name="Barry K.W."/>
            <person name="Grigoriev I.V."/>
            <person name="Nagy L."/>
            <person name="Hibbett D."/>
            <person name="Henrissat B."/>
            <person name="Matheny P.B."/>
            <person name="Labbe J."/>
            <person name="Martin F."/>
        </authorList>
    </citation>
    <scope>NUCLEOTIDE SEQUENCE</scope>
    <source>
        <strain evidence="1">FP105234-sp</strain>
    </source>
</reference>